<feature type="compositionally biased region" description="Polar residues" evidence="1">
    <location>
        <begin position="52"/>
        <end position="65"/>
    </location>
</feature>
<gene>
    <name evidence="2" type="ORF">F1189_28815</name>
</gene>
<sequence length="65" mass="7037">MSHTLAAEAHEHAARAHRLAAQSHEQGNYAAAVEFAGQAAQQARSAEELSRNAHNWTCETPEVSQ</sequence>
<evidence type="ECO:0000256" key="1">
    <source>
        <dbReference type="SAM" id="MobiDB-lite"/>
    </source>
</evidence>
<dbReference type="RefSeq" id="WP_150045326.1">
    <property type="nucleotide sequence ID" value="NZ_VWPK01000080.1"/>
</dbReference>
<evidence type="ECO:0008006" key="4">
    <source>
        <dbReference type="Google" id="ProtNLM"/>
    </source>
</evidence>
<protein>
    <recommendedName>
        <fullName evidence="4">DUF4398 domain-containing protein</fullName>
    </recommendedName>
</protein>
<dbReference type="Proteomes" id="UP000325255">
    <property type="component" value="Unassembled WGS sequence"/>
</dbReference>
<name>A0A5M6ILQ5_9PROT</name>
<organism evidence="2 3">
    <name type="scientific">Rhodovastum atsumiense</name>
    <dbReference type="NCBI Taxonomy" id="504468"/>
    <lineage>
        <taxon>Bacteria</taxon>
        <taxon>Pseudomonadati</taxon>
        <taxon>Pseudomonadota</taxon>
        <taxon>Alphaproteobacteria</taxon>
        <taxon>Acetobacterales</taxon>
        <taxon>Acetobacteraceae</taxon>
        <taxon>Rhodovastum</taxon>
    </lineage>
</organism>
<evidence type="ECO:0000313" key="2">
    <source>
        <dbReference type="EMBL" id="KAA5608488.1"/>
    </source>
</evidence>
<comment type="caution">
    <text evidence="2">The sequence shown here is derived from an EMBL/GenBank/DDBJ whole genome shotgun (WGS) entry which is preliminary data.</text>
</comment>
<proteinExistence type="predicted"/>
<dbReference type="AlphaFoldDB" id="A0A5M6ILQ5"/>
<reference evidence="2 3" key="1">
    <citation type="submission" date="2019-09" db="EMBL/GenBank/DDBJ databases">
        <title>Genome sequence of Rhodovastum atsumiense, a diverse member of the Acetobacteraceae family of non-sulfur purple photosynthetic bacteria.</title>
        <authorList>
            <person name="Meyer T."/>
            <person name="Kyndt J."/>
        </authorList>
    </citation>
    <scope>NUCLEOTIDE SEQUENCE [LARGE SCALE GENOMIC DNA]</scope>
    <source>
        <strain evidence="2 3">DSM 21279</strain>
    </source>
</reference>
<feature type="region of interest" description="Disordered" evidence="1">
    <location>
        <begin position="1"/>
        <end position="65"/>
    </location>
</feature>
<accession>A0A5M6ILQ5</accession>
<feature type="compositionally biased region" description="Low complexity" evidence="1">
    <location>
        <begin position="30"/>
        <end position="43"/>
    </location>
</feature>
<evidence type="ECO:0000313" key="3">
    <source>
        <dbReference type="Proteomes" id="UP000325255"/>
    </source>
</evidence>
<dbReference type="EMBL" id="VWPK01000080">
    <property type="protein sequence ID" value="KAA5608488.1"/>
    <property type="molecule type" value="Genomic_DNA"/>
</dbReference>
<keyword evidence="3" id="KW-1185">Reference proteome</keyword>